<dbReference type="InterPro" id="IPR016024">
    <property type="entry name" value="ARM-type_fold"/>
</dbReference>
<dbReference type="Proteomes" id="UP000324800">
    <property type="component" value="Unassembled WGS sequence"/>
</dbReference>
<reference evidence="2 3" key="1">
    <citation type="submission" date="2019-03" db="EMBL/GenBank/DDBJ databases">
        <title>Single cell metagenomics reveals metabolic interactions within the superorganism composed of flagellate Streblomastix strix and complex community of Bacteroidetes bacteria on its surface.</title>
        <authorList>
            <person name="Treitli S.C."/>
            <person name="Kolisko M."/>
            <person name="Husnik F."/>
            <person name="Keeling P."/>
            <person name="Hampl V."/>
        </authorList>
    </citation>
    <scope>NUCLEOTIDE SEQUENCE [LARGE SCALE GENOMIC DNA]</scope>
    <source>
        <strain evidence="2">ST1C</strain>
    </source>
</reference>
<proteinExistence type="predicted"/>
<protein>
    <submittedName>
        <fullName evidence="2">Uncharacterized protein</fullName>
    </submittedName>
</protein>
<dbReference type="SUPFAM" id="SSF48371">
    <property type="entry name" value="ARM repeat"/>
    <property type="match status" value="1"/>
</dbReference>
<comment type="caution">
    <text evidence="2">The sequence shown here is derived from an EMBL/GenBank/DDBJ whole genome shotgun (WGS) entry which is preliminary data.</text>
</comment>
<gene>
    <name evidence="2" type="ORF">EZS28_026902</name>
</gene>
<accession>A0A5J4V5D4</accession>
<dbReference type="Gene3D" id="1.25.10.10">
    <property type="entry name" value="Leucine-rich Repeat Variant"/>
    <property type="match status" value="1"/>
</dbReference>
<evidence type="ECO:0000256" key="1">
    <source>
        <dbReference type="SAM" id="Coils"/>
    </source>
</evidence>
<dbReference type="AlphaFoldDB" id="A0A5J4V5D4"/>
<dbReference type="InterPro" id="IPR011989">
    <property type="entry name" value="ARM-like"/>
</dbReference>
<dbReference type="EMBL" id="SNRW01009717">
    <property type="protein sequence ID" value="KAA6377572.1"/>
    <property type="molecule type" value="Genomic_DNA"/>
</dbReference>
<keyword evidence="1" id="KW-0175">Coiled coil</keyword>
<organism evidence="2 3">
    <name type="scientific">Streblomastix strix</name>
    <dbReference type="NCBI Taxonomy" id="222440"/>
    <lineage>
        <taxon>Eukaryota</taxon>
        <taxon>Metamonada</taxon>
        <taxon>Preaxostyla</taxon>
        <taxon>Oxymonadida</taxon>
        <taxon>Streblomastigidae</taxon>
        <taxon>Streblomastix</taxon>
    </lineage>
</organism>
<feature type="non-terminal residue" evidence="2">
    <location>
        <position position="435"/>
    </location>
</feature>
<name>A0A5J4V5D4_9EUKA</name>
<evidence type="ECO:0000313" key="3">
    <source>
        <dbReference type="Proteomes" id="UP000324800"/>
    </source>
</evidence>
<feature type="coiled-coil region" evidence="1">
    <location>
        <begin position="239"/>
        <end position="287"/>
    </location>
</feature>
<sequence length="435" mass="48868">MERSTYRPDLTEQFGTMAGSDVSTIIPSLIQDLESDVTNLHIPAIRQILNIVIDNRESKDLAQKFNLIPLLNKFAGNIEKNEQFVLSTTILHVIGVRNGSDDKTILAGAATDSIIQTIFSPDEKASKSGSKALCDLIEENEIIRHSLMTTGFIQKVQHAFANNQQSSSSSSSSQTENITPNHVKSGLLDVILKLVTTVGDLQPIVVLIPILNELKDNEEKEIVKKYENILGLLNSKCINSDSSESSKDEDQKIQQLEEQNRQMDEENNMLEDENLKLKKEIEKIRLEYPQVIPHEFNVVNSLTGLGPDILTDLLSEMQHIEDVIQLVGVNKKALNLKIHPRFIQILEQISRDKDYPIEINNPDLTDIDITDVDEVMKKITKKKAQYSTISFDQILESGIWVFETQFTLSQLGFVGVGIIQESCNIPANCFPFQKP</sequence>
<dbReference type="CDD" id="cd14686">
    <property type="entry name" value="bZIP"/>
    <property type="match status" value="1"/>
</dbReference>
<evidence type="ECO:0000313" key="2">
    <source>
        <dbReference type="EMBL" id="KAA6377572.1"/>
    </source>
</evidence>